<evidence type="ECO:0000313" key="2">
    <source>
        <dbReference type="Proteomes" id="UP000789901"/>
    </source>
</evidence>
<feature type="non-terminal residue" evidence="1">
    <location>
        <position position="77"/>
    </location>
</feature>
<gene>
    <name evidence="1" type="ORF">GMARGA_LOCUS41870</name>
</gene>
<dbReference type="EMBL" id="CAJVQB010119324">
    <property type="protein sequence ID" value="CAG8853049.1"/>
    <property type="molecule type" value="Genomic_DNA"/>
</dbReference>
<feature type="non-terminal residue" evidence="1">
    <location>
        <position position="1"/>
    </location>
</feature>
<name>A0ABN7XGD4_GIGMA</name>
<evidence type="ECO:0000313" key="1">
    <source>
        <dbReference type="EMBL" id="CAG8853049.1"/>
    </source>
</evidence>
<keyword evidence="2" id="KW-1185">Reference proteome</keyword>
<organism evidence="1 2">
    <name type="scientific">Gigaspora margarita</name>
    <dbReference type="NCBI Taxonomy" id="4874"/>
    <lineage>
        <taxon>Eukaryota</taxon>
        <taxon>Fungi</taxon>
        <taxon>Fungi incertae sedis</taxon>
        <taxon>Mucoromycota</taxon>
        <taxon>Glomeromycotina</taxon>
        <taxon>Glomeromycetes</taxon>
        <taxon>Diversisporales</taxon>
        <taxon>Gigasporaceae</taxon>
        <taxon>Gigaspora</taxon>
    </lineage>
</organism>
<reference evidence="1 2" key="1">
    <citation type="submission" date="2021-06" db="EMBL/GenBank/DDBJ databases">
        <authorList>
            <person name="Kallberg Y."/>
            <person name="Tangrot J."/>
            <person name="Rosling A."/>
        </authorList>
    </citation>
    <scope>NUCLEOTIDE SEQUENCE [LARGE SCALE GENOMIC DNA]</scope>
    <source>
        <strain evidence="1 2">120-4 pot B 10/14</strain>
    </source>
</reference>
<dbReference type="Proteomes" id="UP000789901">
    <property type="component" value="Unassembled WGS sequence"/>
</dbReference>
<protein>
    <submittedName>
        <fullName evidence="1">31761_t:CDS:1</fullName>
    </submittedName>
</protein>
<comment type="caution">
    <text evidence="1">The sequence shown here is derived from an EMBL/GenBank/DDBJ whole genome shotgun (WGS) entry which is preliminary data.</text>
</comment>
<accession>A0ABN7XGD4</accession>
<proteinExistence type="predicted"/>
<sequence length="77" mass="9121">IVNGHELSSLVGQIRAKNIRRNKCPRPNEHFPYYSISKVMPVVSDITLDFTIVILRDNFKVQINKWIYEDLMDRMDQ</sequence>